<reference evidence="3 4" key="1">
    <citation type="submission" date="2013-03" db="EMBL/GenBank/DDBJ databases">
        <title>The Genome Sequence of Phialophora europaea CBS 101466.</title>
        <authorList>
            <consortium name="The Broad Institute Genomics Platform"/>
            <person name="Cuomo C."/>
            <person name="de Hoog S."/>
            <person name="Gorbushina A."/>
            <person name="Walker B."/>
            <person name="Young S.K."/>
            <person name="Zeng Q."/>
            <person name="Gargeya S."/>
            <person name="Fitzgerald M."/>
            <person name="Haas B."/>
            <person name="Abouelleil A."/>
            <person name="Allen A.W."/>
            <person name="Alvarado L."/>
            <person name="Arachchi H.M."/>
            <person name="Berlin A.M."/>
            <person name="Chapman S.B."/>
            <person name="Gainer-Dewar J."/>
            <person name="Goldberg J."/>
            <person name="Griggs A."/>
            <person name="Gujja S."/>
            <person name="Hansen M."/>
            <person name="Howarth C."/>
            <person name="Imamovic A."/>
            <person name="Ireland A."/>
            <person name="Larimer J."/>
            <person name="McCowan C."/>
            <person name="Murphy C."/>
            <person name="Pearson M."/>
            <person name="Poon T.W."/>
            <person name="Priest M."/>
            <person name="Roberts A."/>
            <person name="Saif S."/>
            <person name="Shea T."/>
            <person name="Sisk P."/>
            <person name="Sykes S."/>
            <person name="Wortman J."/>
            <person name="Nusbaum C."/>
            <person name="Birren B."/>
        </authorList>
    </citation>
    <scope>NUCLEOTIDE SEQUENCE [LARGE SCALE GENOMIC DNA]</scope>
    <source>
        <strain evidence="3 4">CBS 101466</strain>
    </source>
</reference>
<dbReference type="AlphaFoldDB" id="W2SD35"/>
<evidence type="ECO:0000256" key="2">
    <source>
        <dbReference type="SAM" id="MobiDB-lite"/>
    </source>
</evidence>
<evidence type="ECO:0000313" key="3">
    <source>
        <dbReference type="EMBL" id="ETN45829.1"/>
    </source>
</evidence>
<evidence type="ECO:0000256" key="1">
    <source>
        <dbReference type="SAM" id="Coils"/>
    </source>
</evidence>
<gene>
    <name evidence="3" type="ORF">HMPREF1541_00010</name>
</gene>
<feature type="coiled-coil region" evidence="1">
    <location>
        <begin position="49"/>
        <end position="76"/>
    </location>
</feature>
<feature type="region of interest" description="Disordered" evidence="2">
    <location>
        <begin position="105"/>
        <end position="133"/>
    </location>
</feature>
<feature type="compositionally biased region" description="Polar residues" evidence="2">
    <location>
        <begin position="121"/>
        <end position="133"/>
    </location>
</feature>
<dbReference type="OrthoDB" id="5572782at2759"/>
<protein>
    <submittedName>
        <fullName evidence="3">Uncharacterized protein</fullName>
    </submittedName>
</protein>
<dbReference type="STRING" id="1220924.W2SD35"/>
<keyword evidence="4" id="KW-1185">Reference proteome</keyword>
<dbReference type="HOGENOM" id="CLU_1250627_0_0_1"/>
<dbReference type="RefSeq" id="XP_008710541.1">
    <property type="nucleotide sequence ID" value="XM_008712319.1"/>
</dbReference>
<accession>W2SD35</accession>
<dbReference type="InParanoid" id="W2SD35"/>
<dbReference type="Proteomes" id="UP000030752">
    <property type="component" value="Unassembled WGS sequence"/>
</dbReference>
<dbReference type="GeneID" id="19967349"/>
<evidence type="ECO:0000313" key="4">
    <source>
        <dbReference type="Proteomes" id="UP000030752"/>
    </source>
</evidence>
<name>W2SD35_CYPE1</name>
<sequence length="221" mass="24972">MDKTKKEQELKARENERCWKKEDVAKWDEQISTMAEEISGIETQEAAIRRRNEANIREVERKGEKERKEVATVEEEAKEKSQAMLYWKRSAKNSMSMMIRTKLAKPAEENRSVRPNGAAGSRNSLAPTTGSTMPCSRLQCISTAPGIVCSTMNRSARTEPFRLRLLHRSTLSPSDNGPSVVQDIPAPTVVASVRLVGRLWLNPSNQKPRRLVRAILTLRTV</sequence>
<dbReference type="VEuPathDB" id="FungiDB:HMPREF1541_00010"/>
<keyword evidence="1" id="KW-0175">Coiled coil</keyword>
<organism evidence="3 4">
    <name type="scientific">Cyphellophora europaea (strain CBS 101466)</name>
    <name type="common">Phialophora europaea</name>
    <dbReference type="NCBI Taxonomy" id="1220924"/>
    <lineage>
        <taxon>Eukaryota</taxon>
        <taxon>Fungi</taxon>
        <taxon>Dikarya</taxon>
        <taxon>Ascomycota</taxon>
        <taxon>Pezizomycotina</taxon>
        <taxon>Eurotiomycetes</taxon>
        <taxon>Chaetothyriomycetidae</taxon>
        <taxon>Chaetothyriales</taxon>
        <taxon>Cyphellophoraceae</taxon>
        <taxon>Cyphellophora</taxon>
    </lineage>
</organism>
<dbReference type="EMBL" id="KB822711">
    <property type="protein sequence ID" value="ETN45829.1"/>
    <property type="molecule type" value="Genomic_DNA"/>
</dbReference>
<proteinExistence type="predicted"/>